<organism evidence="3 4">
    <name type="scientific">Linnemannia elongata AG-77</name>
    <dbReference type="NCBI Taxonomy" id="1314771"/>
    <lineage>
        <taxon>Eukaryota</taxon>
        <taxon>Fungi</taxon>
        <taxon>Fungi incertae sedis</taxon>
        <taxon>Mucoromycota</taxon>
        <taxon>Mortierellomycotina</taxon>
        <taxon>Mortierellomycetes</taxon>
        <taxon>Mortierellales</taxon>
        <taxon>Mortierellaceae</taxon>
        <taxon>Linnemannia</taxon>
    </lineage>
</organism>
<protein>
    <submittedName>
        <fullName evidence="3">Uncharacterized protein</fullName>
    </submittedName>
</protein>
<evidence type="ECO:0000256" key="2">
    <source>
        <dbReference type="SAM" id="SignalP"/>
    </source>
</evidence>
<keyword evidence="1" id="KW-1133">Transmembrane helix</keyword>
<dbReference type="EMBL" id="KV442013">
    <property type="protein sequence ID" value="OAQ35875.1"/>
    <property type="molecule type" value="Genomic_DNA"/>
</dbReference>
<dbReference type="Proteomes" id="UP000078512">
    <property type="component" value="Unassembled WGS sequence"/>
</dbReference>
<feature type="chain" id="PRO_5008276840" evidence="2">
    <location>
        <begin position="27"/>
        <end position="272"/>
    </location>
</feature>
<accession>A0A197KEE0</accession>
<dbReference type="PANTHER" id="PTHR35465:SF1">
    <property type="entry name" value="PHOSPHATIDYLINOSITOL-GLYCAN BIOSYNTHESIS CLASS X PROTEIN"/>
    <property type="match status" value="1"/>
</dbReference>
<keyword evidence="2" id="KW-0732">Signal</keyword>
<keyword evidence="4" id="KW-1185">Reference proteome</keyword>
<feature type="transmembrane region" description="Helical" evidence="1">
    <location>
        <begin position="232"/>
        <end position="251"/>
    </location>
</feature>
<dbReference type="PANTHER" id="PTHR35465">
    <property type="entry name" value="CAVEOLIN-1 PROTEIN"/>
    <property type="match status" value="1"/>
</dbReference>
<evidence type="ECO:0000313" key="4">
    <source>
        <dbReference type="Proteomes" id="UP000078512"/>
    </source>
</evidence>
<proteinExistence type="predicted"/>
<gene>
    <name evidence="3" type="ORF">K457DRAFT_120639</name>
</gene>
<reference evidence="3 4" key="1">
    <citation type="submission" date="2016-05" db="EMBL/GenBank/DDBJ databases">
        <title>Genome sequencing reveals origins of a unique bacterial endosymbiosis in the earliest lineages of terrestrial Fungi.</title>
        <authorList>
            <consortium name="DOE Joint Genome Institute"/>
            <person name="Uehling J."/>
            <person name="Gryganskyi A."/>
            <person name="Hameed K."/>
            <person name="Tschaplinski T."/>
            <person name="Misztal P."/>
            <person name="Wu S."/>
            <person name="Desiro A."/>
            <person name="Vande Pol N."/>
            <person name="Du Z.-Y."/>
            <person name="Zienkiewicz A."/>
            <person name="Zienkiewicz K."/>
            <person name="Morin E."/>
            <person name="Tisserant E."/>
            <person name="Splivallo R."/>
            <person name="Hainaut M."/>
            <person name="Henrissat B."/>
            <person name="Ohm R."/>
            <person name="Kuo A."/>
            <person name="Yan J."/>
            <person name="Lipzen A."/>
            <person name="Nolan M."/>
            <person name="Labutti K."/>
            <person name="Barry K."/>
            <person name="Goldstein A."/>
            <person name="Labbe J."/>
            <person name="Schadt C."/>
            <person name="Tuskan G."/>
            <person name="Grigoriev I."/>
            <person name="Martin F."/>
            <person name="Vilgalys R."/>
            <person name="Bonito G."/>
        </authorList>
    </citation>
    <scope>NUCLEOTIDE SEQUENCE [LARGE SCALE GENOMIC DNA]</scope>
    <source>
        <strain evidence="3 4">AG-77</strain>
    </source>
</reference>
<sequence>MRCPSLTIILLPILVALILAPTSTHANTEKVIFTVNYSSSPSSSQEKTATSTATRHVEKNSNKGYHGILDPSSWKTLASPHTIIRADTILPSFYENDVTIASQRTRQHSGSSLLSDSQLLAYGDGLQNRQFIWYVLKDLDNKASFELRISYPATSPADFDMSVWTLEEAQEQLPTSIDLLDHFPQNTMFARIKATYTGVSYLSNGRLPSPETLPVPFNLVLERLYFMIPYQALKLAAVIALVTVSGLGYAVPRVHRALIEISAQDSNSKKAE</sequence>
<keyword evidence="1" id="KW-0472">Membrane</keyword>
<evidence type="ECO:0000313" key="3">
    <source>
        <dbReference type="EMBL" id="OAQ35875.1"/>
    </source>
</evidence>
<name>A0A197KEE0_9FUNG</name>
<feature type="signal peptide" evidence="2">
    <location>
        <begin position="1"/>
        <end position="26"/>
    </location>
</feature>
<dbReference type="OrthoDB" id="3360032at2759"/>
<keyword evidence="1" id="KW-0812">Transmembrane</keyword>
<dbReference type="AlphaFoldDB" id="A0A197KEE0"/>
<evidence type="ECO:0000256" key="1">
    <source>
        <dbReference type="SAM" id="Phobius"/>
    </source>
</evidence>